<keyword evidence="3" id="KW-1185">Reference proteome</keyword>
<dbReference type="InParanoid" id="A0A1B7MRG2"/>
<feature type="chain" id="PRO_5008597513" evidence="1">
    <location>
        <begin position="19"/>
        <end position="180"/>
    </location>
</feature>
<dbReference type="AlphaFoldDB" id="A0A1B7MRG2"/>
<proteinExistence type="predicted"/>
<evidence type="ECO:0000313" key="2">
    <source>
        <dbReference type="EMBL" id="OAX35199.1"/>
    </source>
</evidence>
<sequence length="180" mass="19829">MKSILLTTVVLSVPAIFAAQIVGQPCAKTNLAECGHIPDHNNDLPFAFLCGPKNTILDYIDCGCATCCKSDGDDAICTLLRLLGSAFWEAPSGSDLRMGLEWRGRTEMRRKCTRCFKGWRVGVVGIVGIISGEEVRAVRTCDCLVFRRDLKTFIGHVHPRHSTVVIPIGTGSKRRRRNVK</sequence>
<protein>
    <submittedName>
        <fullName evidence="2">Uncharacterized protein</fullName>
    </submittedName>
</protein>
<evidence type="ECO:0000313" key="3">
    <source>
        <dbReference type="Proteomes" id="UP000092154"/>
    </source>
</evidence>
<dbReference type="EMBL" id="KV448522">
    <property type="protein sequence ID" value="OAX35199.1"/>
    <property type="molecule type" value="Genomic_DNA"/>
</dbReference>
<gene>
    <name evidence="2" type="ORF">K503DRAFT_785242</name>
</gene>
<keyword evidence="1" id="KW-0732">Signal</keyword>
<name>A0A1B7MRG2_9AGAM</name>
<organism evidence="2 3">
    <name type="scientific">Rhizopogon vinicolor AM-OR11-026</name>
    <dbReference type="NCBI Taxonomy" id="1314800"/>
    <lineage>
        <taxon>Eukaryota</taxon>
        <taxon>Fungi</taxon>
        <taxon>Dikarya</taxon>
        <taxon>Basidiomycota</taxon>
        <taxon>Agaricomycotina</taxon>
        <taxon>Agaricomycetes</taxon>
        <taxon>Agaricomycetidae</taxon>
        <taxon>Boletales</taxon>
        <taxon>Suillineae</taxon>
        <taxon>Rhizopogonaceae</taxon>
        <taxon>Rhizopogon</taxon>
    </lineage>
</organism>
<dbReference type="Proteomes" id="UP000092154">
    <property type="component" value="Unassembled WGS sequence"/>
</dbReference>
<accession>A0A1B7MRG2</accession>
<feature type="signal peptide" evidence="1">
    <location>
        <begin position="1"/>
        <end position="18"/>
    </location>
</feature>
<reference evidence="2 3" key="1">
    <citation type="submission" date="2016-06" db="EMBL/GenBank/DDBJ databases">
        <title>Comparative genomics of the ectomycorrhizal sister species Rhizopogon vinicolor and Rhizopogon vesiculosus (Basidiomycota: Boletales) reveals a divergence of the mating type B locus.</title>
        <authorList>
            <consortium name="DOE Joint Genome Institute"/>
            <person name="Mujic A.B."/>
            <person name="Kuo A."/>
            <person name="Tritt A."/>
            <person name="Lipzen A."/>
            <person name="Chen C."/>
            <person name="Johnson J."/>
            <person name="Sharma A."/>
            <person name="Barry K."/>
            <person name="Grigoriev I.V."/>
            <person name="Spatafora J.W."/>
        </authorList>
    </citation>
    <scope>NUCLEOTIDE SEQUENCE [LARGE SCALE GENOMIC DNA]</scope>
    <source>
        <strain evidence="2 3">AM-OR11-026</strain>
    </source>
</reference>
<evidence type="ECO:0000256" key="1">
    <source>
        <dbReference type="SAM" id="SignalP"/>
    </source>
</evidence>